<sequence length="204" mass="22003">MSSNISSLTLFRSLYQPQQAFAELARAEPSSLRIFLSYSLWLLLLPPVFSLIGAANFGWRLGADQPLFMTTNTLLIISAGYFVALLFGLFSTAIISRWMAKTYGASVSLGRHMALITMVGQPLAIASAAHLFPDVLVNVLVLIPATIWGMYLLYSGIPVALETPPERGMLMASALMAWLLVAVVSLLGISMSLWVLGVGPLLGV</sequence>
<evidence type="ECO:0000259" key="6">
    <source>
        <dbReference type="Pfam" id="PF04893"/>
    </source>
</evidence>
<reference evidence="7" key="1">
    <citation type="journal article" date="2015" name="Nature">
        <title>Complex archaea that bridge the gap between prokaryotes and eukaryotes.</title>
        <authorList>
            <person name="Spang A."/>
            <person name="Saw J.H."/>
            <person name="Jorgensen S.L."/>
            <person name="Zaremba-Niedzwiedzka K."/>
            <person name="Martijn J."/>
            <person name="Lind A.E."/>
            <person name="van Eijk R."/>
            <person name="Schleper C."/>
            <person name="Guy L."/>
            <person name="Ettema T.J."/>
        </authorList>
    </citation>
    <scope>NUCLEOTIDE SEQUENCE</scope>
</reference>
<keyword evidence="2 5" id="KW-0812">Transmembrane</keyword>
<comment type="caution">
    <text evidence="7">The sequence shown here is derived from an EMBL/GenBank/DDBJ whole genome shotgun (WGS) entry which is preliminary data.</text>
</comment>
<evidence type="ECO:0000313" key="7">
    <source>
        <dbReference type="EMBL" id="KKO09054.1"/>
    </source>
</evidence>
<name>A0A0F9YVX6_9ZZZZ</name>
<feature type="transmembrane region" description="Helical" evidence="5">
    <location>
        <begin position="35"/>
        <end position="59"/>
    </location>
</feature>
<accession>A0A0F9YVX6</accession>
<dbReference type="EMBL" id="LAZR01000008">
    <property type="protein sequence ID" value="KKO09054.1"/>
    <property type="molecule type" value="Genomic_DNA"/>
</dbReference>
<dbReference type="AlphaFoldDB" id="A0A0F9YVX6"/>
<comment type="subcellular location">
    <subcellularLocation>
        <location evidence="1">Membrane</location>
        <topology evidence="1">Multi-pass membrane protein</topology>
    </subcellularLocation>
</comment>
<evidence type="ECO:0000256" key="3">
    <source>
        <dbReference type="ARBA" id="ARBA00022989"/>
    </source>
</evidence>
<protein>
    <recommendedName>
        <fullName evidence="6">Yip1 domain-containing protein</fullName>
    </recommendedName>
</protein>
<feature type="transmembrane region" description="Helical" evidence="5">
    <location>
        <begin position="79"/>
        <end position="100"/>
    </location>
</feature>
<keyword evidence="4 5" id="KW-0472">Membrane</keyword>
<evidence type="ECO:0000256" key="4">
    <source>
        <dbReference type="ARBA" id="ARBA00023136"/>
    </source>
</evidence>
<feature type="transmembrane region" description="Helical" evidence="5">
    <location>
        <begin position="135"/>
        <end position="154"/>
    </location>
</feature>
<dbReference type="InterPro" id="IPR006977">
    <property type="entry name" value="Yip1_dom"/>
</dbReference>
<keyword evidence="3 5" id="KW-1133">Transmembrane helix</keyword>
<evidence type="ECO:0000256" key="2">
    <source>
        <dbReference type="ARBA" id="ARBA00022692"/>
    </source>
</evidence>
<organism evidence="7">
    <name type="scientific">marine sediment metagenome</name>
    <dbReference type="NCBI Taxonomy" id="412755"/>
    <lineage>
        <taxon>unclassified sequences</taxon>
        <taxon>metagenomes</taxon>
        <taxon>ecological metagenomes</taxon>
    </lineage>
</organism>
<evidence type="ECO:0000256" key="5">
    <source>
        <dbReference type="SAM" id="Phobius"/>
    </source>
</evidence>
<dbReference type="GO" id="GO:0016020">
    <property type="term" value="C:membrane"/>
    <property type="evidence" value="ECO:0007669"/>
    <property type="project" value="UniProtKB-SubCell"/>
</dbReference>
<feature type="transmembrane region" description="Helical" evidence="5">
    <location>
        <begin position="112"/>
        <end position="129"/>
    </location>
</feature>
<feature type="domain" description="Yip1" evidence="6">
    <location>
        <begin position="12"/>
        <end position="185"/>
    </location>
</feature>
<proteinExistence type="predicted"/>
<gene>
    <name evidence="7" type="ORF">LCGC14_0041730</name>
</gene>
<dbReference type="Pfam" id="PF04893">
    <property type="entry name" value="Yip1"/>
    <property type="match status" value="1"/>
</dbReference>
<evidence type="ECO:0000256" key="1">
    <source>
        <dbReference type="ARBA" id="ARBA00004141"/>
    </source>
</evidence>
<feature type="transmembrane region" description="Helical" evidence="5">
    <location>
        <begin position="175"/>
        <end position="196"/>
    </location>
</feature>